<dbReference type="GO" id="GO:0004636">
    <property type="term" value="F:phosphoribosyl-ATP diphosphatase activity"/>
    <property type="evidence" value="ECO:0007669"/>
    <property type="project" value="UniProtKB-UniRule"/>
</dbReference>
<name>M7MZX8_9FLAO</name>
<comment type="catalytic activity">
    <reaction evidence="2 15">
        <text>1-(5-phospho-beta-D-ribosyl)-ATP + H2O = 1-(5-phospho-beta-D-ribosyl)-5'-AMP + diphosphate + H(+)</text>
        <dbReference type="Rhea" id="RHEA:22828"/>
        <dbReference type="ChEBI" id="CHEBI:15377"/>
        <dbReference type="ChEBI" id="CHEBI:15378"/>
        <dbReference type="ChEBI" id="CHEBI:33019"/>
        <dbReference type="ChEBI" id="CHEBI:59457"/>
        <dbReference type="ChEBI" id="CHEBI:73183"/>
        <dbReference type="EC" id="3.6.1.31"/>
    </reaction>
</comment>
<keyword evidence="8 15" id="KW-0963">Cytoplasm</keyword>
<dbReference type="PANTHER" id="PTHR42945:SF9">
    <property type="entry name" value="HISTIDINE BIOSYNTHESIS BIFUNCTIONAL PROTEIN HISIE"/>
    <property type="match status" value="1"/>
</dbReference>
<evidence type="ECO:0000256" key="7">
    <source>
        <dbReference type="ARBA" id="ARBA00008299"/>
    </source>
</evidence>
<comment type="catalytic activity">
    <reaction evidence="1 15">
        <text>1-(5-phospho-beta-D-ribosyl)-5'-AMP + H2O = 1-(5-phospho-beta-D-ribosyl)-5-[(5-phospho-beta-D-ribosylamino)methylideneamino]imidazole-4-carboxamide</text>
        <dbReference type="Rhea" id="RHEA:20049"/>
        <dbReference type="ChEBI" id="CHEBI:15377"/>
        <dbReference type="ChEBI" id="CHEBI:58435"/>
        <dbReference type="ChEBI" id="CHEBI:59457"/>
        <dbReference type="EC" id="3.5.4.19"/>
    </reaction>
</comment>
<dbReference type="HAMAP" id="MF_01020">
    <property type="entry name" value="HisE"/>
    <property type="match status" value="1"/>
</dbReference>
<feature type="domain" description="Phosphoribosyl-AMP cyclohydrolase" evidence="16">
    <location>
        <begin position="48"/>
        <end position="121"/>
    </location>
</feature>
<evidence type="ECO:0000256" key="9">
    <source>
        <dbReference type="ARBA" id="ARBA00022605"/>
    </source>
</evidence>
<dbReference type="InterPro" id="IPR038019">
    <property type="entry name" value="PRib_AMP_CycHydrolase_sf"/>
</dbReference>
<comment type="caution">
    <text evidence="17">The sequence shown here is derived from an EMBL/GenBank/DDBJ whole genome shotgun (WGS) entry which is preliminary data.</text>
</comment>
<keyword evidence="10 15" id="KW-0547">Nucleotide-binding</keyword>
<evidence type="ECO:0000256" key="12">
    <source>
        <dbReference type="ARBA" id="ARBA00022840"/>
    </source>
</evidence>
<protein>
    <recommendedName>
        <fullName evidence="15">Histidine biosynthesis bifunctional protein HisIE</fullName>
    </recommendedName>
    <domain>
        <recommendedName>
            <fullName evidence="15">Phosphoribosyl-AMP cyclohydrolase</fullName>
            <shortName evidence="15">PRA-CH</shortName>
            <ecNumber evidence="15">3.5.4.19</ecNumber>
        </recommendedName>
    </domain>
    <domain>
        <recommendedName>
            <fullName evidence="15">Phosphoribosyl-ATP pyrophosphatase</fullName>
            <shortName evidence="15">PRA-PH</shortName>
            <ecNumber evidence="15">3.6.1.31</ecNumber>
        </recommendedName>
    </domain>
</protein>
<reference evidence="17 18" key="1">
    <citation type="submission" date="2012-12" db="EMBL/GenBank/DDBJ databases">
        <title>Genome assembly of Formosa sp. AK20.</title>
        <authorList>
            <person name="Kumar R."/>
            <person name="Khatri I."/>
            <person name="Vaidya B."/>
            <person name="Subramanian S."/>
            <person name="Pinnaka A."/>
        </authorList>
    </citation>
    <scope>NUCLEOTIDE SEQUENCE [LARGE SCALE GENOMIC DNA]</scope>
    <source>
        <strain evidence="17 18">AK20</strain>
    </source>
</reference>
<dbReference type="Gene3D" id="1.10.287.1080">
    <property type="entry name" value="MazG-like"/>
    <property type="match status" value="1"/>
</dbReference>
<dbReference type="PANTHER" id="PTHR42945">
    <property type="entry name" value="HISTIDINE BIOSYNTHESIS BIFUNCTIONAL PROTEIN"/>
    <property type="match status" value="1"/>
</dbReference>
<dbReference type="InterPro" id="IPR021130">
    <property type="entry name" value="PRib-ATP_PPHydrolase-like"/>
</dbReference>
<evidence type="ECO:0000256" key="11">
    <source>
        <dbReference type="ARBA" id="ARBA00022801"/>
    </source>
</evidence>
<dbReference type="SUPFAM" id="SSF101386">
    <property type="entry name" value="all-alpha NTP pyrophosphatases"/>
    <property type="match status" value="1"/>
</dbReference>
<comment type="pathway">
    <text evidence="5 15">Amino-acid biosynthesis; L-histidine biosynthesis; L-histidine from 5-phospho-alpha-D-ribose 1-diphosphate: step 2/9.</text>
</comment>
<dbReference type="GO" id="GO:0000105">
    <property type="term" value="P:L-histidine biosynthetic process"/>
    <property type="evidence" value="ECO:0007669"/>
    <property type="project" value="UniProtKB-UniRule"/>
</dbReference>
<evidence type="ECO:0000256" key="4">
    <source>
        <dbReference type="ARBA" id="ARBA00005169"/>
    </source>
</evidence>
<feature type="region of interest" description="Phosphoribosyl-AMP cyclohydrolase" evidence="15">
    <location>
        <begin position="1"/>
        <end position="130"/>
    </location>
</feature>
<dbReference type="NCBIfam" id="NF000768">
    <property type="entry name" value="PRK00051.1"/>
    <property type="match status" value="1"/>
</dbReference>
<dbReference type="HAMAP" id="MF_01019">
    <property type="entry name" value="HisIE"/>
    <property type="match status" value="1"/>
</dbReference>
<evidence type="ECO:0000256" key="8">
    <source>
        <dbReference type="ARBA" id="ARBA00022490"/>
    </source>
</evidence>
<gene>
    <name evidence="15" type="primary">hisI</name>
    <name evidence="15" type="synonym">hisIE</name>
    <name evidence="17" type="ORF">D778_00051</name>
</gene>
<dbReference type="FunFam" id="3.10.20.810:FF:000001">
    <property type="entry name" value="Histidine biosynthesis bifunctional protein HisIE"/>
    <property type="match status" value="1"/>
</dbReference>
<keyword evidence="11 15" id="KW-0378">Hydrolase</keyword>
<dbReference type="EMBL" id="ANLA01000010">
    <property type="protein sequence ID" value="EMQ95054.1"/>
    <property type="molecule type" value="Genomic_DNA"/>
</dbReference>
<feature type="region of interest" description="Phosphoribosyl-ATP pyrophosphohydrolase" evidence="15">
    <location>
        <begin position="131"/>
        <end position="219"/>
    </location>
</feature>
<keyword evidence="12 15" id="KW-0067">ATP-binding</keyword>
<evidence type="ECO:0000256" key="1">
    <source>
        <dbReference type="ARBA" id="ARBA00000024"/>
    </source>
</evidence>
<proteinExistence type="inferred from homology"/>
<dbReference type="Pfam" id="PF01502">
    <property type="entry name" value="PRA-CH"/>
    <property type="match status" value="1"/>
</dbReference>
<comment type="pathway">
    <text evidence="4 15">Amino-acid biosynthesis; L-histidine biosynthesis; L-histidine from 5-phospho-alpha-D-ribose 1-diphosphate: step 3/9.</text>
</comment>
<dbReference type="InterPro" id="IPR002496">
    <property type="entry name" value="PRib_AMP_CycHydrolase_dom"/>
</dbReference>
<dbReference type="AlphaFoldDB" id="M7MZX8"/>
<dbReference type="SUPFAM" id="SSF141734">
    <property type="entry name" value="HisI-like"/>
    <property type="match status" value="1"/>
</dbReference>
<dbReference type="UniPathway" id="UPA00031">
    <property type="reaction ID" value="UER00007"/>
</dbReference>
<evidence type="ECO:0000256" key="3">
    <source>
        <dbReference type="ARBA" id="ARBA00004496"/>
    </source>
</evidence>
<dbReference type="EC" id="3.5.4.19" evidence="15"/>
<evidence type="ECO:0000256" key="5">
    <source>
        <dbReference type="ARBA" id="ARBA00005204"/>
    </source>
</evidence>
<evidence type="ECO:0000256" key="15">
    <source>
        <dbReference type="HAMAP-Rule" id="MF_01019"/>
    </source>
</evidence>
<keyword evidence="13 15" id="KW-0368">Histidine biosynthesis</keyword>
<evidence type="ECO:0000256" key="10">
    <source>
        <dbReference type="ARBA" id="ARBA00022741"/>
    </source>
</evidence>
<dbReference type="eggNOG" id="COG0139">
    <property type="taxonomic scope" value="Bacteria"/>
</dbReference>
<keyword evidence="9 15" id="KW-0028">Amino-acid biosynthesis</keyword>
<dbReference type="GO" id="GO:0005737">
    <property type="term" value="C:cytoplasm"/>
    <property type="evidence" value="ECO:0007669"/>
    <property type="project" value="UniProtKB-SubCell"/>
</dbReference>
<dbReference type="GO" id="GO:0005524">
    <property type="term" value="F:ATP binding"/>
    <property type="evidence" value="ECO:0007669"/>
    <property type="project" value="UniProtKB-KW"/>
</dbReference>
<dbReference type="Gene3D" id="3.10.20.810">
    <property type="entry name" value="Phosphoribosyl-AMP cyclohydrolase"/>
    <property type="match status" value="1"/>
</dbReference>
<accession>M7MZX8</accession>
<dbReference type="FunFam" id="1.10.287.1080:FF:000002">
    <property type="entry name" value="Histidine biosynthesis bifunctional protein HisIE"/>
    <property type="match status" value="1"/>
</dbReference>
<dbReference type="NCBIfam" id="TIGR03188">
    <property type="entry name" value="histidine_hisI"/>
    <property type="match status" value="1"/>
</dbReference>
<evidence type="ECO:0000256" key="13">
    <source>
        <dbReference type="ARBA" id="ARBA00023102"/>
    </source>
</evidence>
<dbReference type="eggNOG" id="COG0140">
    <property type="taxonomic scope" value="Bacteria"/>
</dbReference>
<dbReference type="NCBIfam" id="NF002747">
    <property type="entry name" value="PRK02759.1"/>
    <property type="match status" value="1"/>
</dbReference>
<organism evidence="17 18">
    <name type="scientific">Xanthomarina gelatinilytica</name>
    <dbReference type="NCBI Taxonomy" id="1137281"/>
    <lineage>
        <taxon>Bacteria</taxon>
        <taxon>Pseudomonadati</taxon>
        <taxon>Bacteroidota</taxon>
        <taxon>Flavobacteriia</taxon>
        <taxon>Flavobacteriales</taxon>
        <taxon>Flavobacteriaceae</taxon>
        <taxon>Xanthomarina</taxon>
    </lineage>
</organism>
<dbReference type="InterPro" id="IPR008179">
    <property type="entry name" value="HisE"/>
</dbReference>
<dbReference type="Pfam" id="PF01503">
    <property type="entry name" value="PRA-PH"/>
    <property type="match status" value="1"/>
</dbReference>
<comment type="subcellular location">
    <subcellularLocation>
        <location evidence="3 15">Cytoplasm</location>
    </subcellularLocation>
</comment>
<dbReference type="PATRIC" id="fig|1137281.3.peg.1485"/>
<dbReference type="GO" id="GO:0004635">
    <property type="term" value="F:phosphoribosyl-AMP cyclohydrolase activity"/>
    <property type="evidence" value="ECO:0007669"/>
    <property type="project" value="UniProtKB-UniRule"/>
</dbReference>
<evidence type="ECO:0000313" key="17">
    <source>
        <dbReference type="EMBL" id="EMQ95054.1"/>
    </source>
</evidence>
<dbReference type="CDD" id="cd11534">
    <property type="entry name" value="NTP-PPase_HisIE_like"/>
    <property type="match status" value="1"/>
</dbReference>
<comment type="similarity">
    <text evidence="6 15">In the C-terminal section; belongs to the PRA-PH family.</text>
</comment>
<keyword evidence="18" id="KW-1185">Reference proteome</keyword>
<evidence type="ECO:0000259" key="16">
    <source>
        <dbReference type="Pfam" id="PF01502"/>
    </source>
</evidence>
<evidence type="ECO:0000256" key="2">
    <source>
        <dbReference type="ARBA" id="ARBA00001460"/>
    </source>
</evidence>
<dbReference type="InterPro" id="IPR023019">
    <property type="entry name" value="His_synth_HisIE"/>
</dbReference>
<sequence>MPFKIFSLIGRQHISALQNIDMKIDFDKYKDGLVPAIVQDASTNKVLMLGFMNQEAINKTNKLGKVTFYSRSKQRLWTKGEESGNYLNLVSMLLDCDNDALLVKVNPSGPTCHKGTDTCWQEKNTESFGFISQLEDIIKHRKENGKPEDSYVASLFDKGINKIAQKVGEEAIEVVIEAKDINDNLFLNESADLLFHYLILLQAKGFQLQDVINKLKQRH</sequence>
<evidence type="ECO:0000256" key="14">
    <source>
        <dbReference type="ARBA" id="ARBA00023268"/>
    </source>
</evidence>
<evidence type="ECO:0000256" key="6">
    <source>
        <dbReference type="ARBA" id="ARBA00007731"/>
    </source>
</evidence>
<comment type="similarity">
    <text evidence="7 15">In the N-terminal section; belongs to the PRA-CH family.</text>
</comment>
<keyword evidence="14 15" id="KW-0511">Multifunctional enzyme</keyword>
<dbReference type="EC" id="3.6.1.31" evidence="15"/>
<dbReference type="Proteomes" id="UP000012024">
    <property type="component" value="Unassembled WGS sequence"/>
</dbReference>
<evidence type="ECO:0000313" key="18">
    <source>
        <dbReference type="Proteomes" id="UP000012024"/>
    </source>
</evidence>